<evidence type="ECO:0000256" key="1">
    <source>
        <dbReference type="SAM" id="Phobius"/>
    </source>
</evidence>
<proteinExistence type="predicted"/>
<gene>
    <name evidence="2" type="ORF">Tfer_2723</name>
</gene>
<evidence type="ECO:0000313" key="2">
    <source>
        <dbReference type="EMBL" id="KNZ68728.1"/>
    </source>
</evidence>
<dbReference type="Gene3D" id="1.20.1640.10">
    <property type="entry name" value="Multidrug efflux transporter AcrB transmembrane domain"/>
    <property type="match status" value="1"/>
</dbReference>
<dbReference type="EMBL" id="LGTE01000023">
    <property type="protein sequence ID" value="KNZ68728.1"/>
    <property type="molecule type" value="Genomic_DNA"/>
</dbReference>
<keyword evidence="1" id="KW-1133">Transmembrane helix</keyword>
<organism evidence="2 3">
    <name type="scientific">Thermincola ferriacetica</name>
    <dbReference type="NCBI Taxonomy" id="281456"/>
    <lineage>
        <taxon>Bacteria</taxon>
        <taxon>Bacillati</taxon>
        <taxon>Bacillota</taxon>
        <taxon>Clostridia</taxon>
        <taxon>Eubacteriales</taxon>
        <taxon>Thermincolaceae</taxon>
        <taxon>Thermincola</taxon>
    </lineage>
</organism>
<dbReference type="Proteomes" id="UP000037175">
    <property type="component" value="Unassembled WGS sequence"/>
</dbReference>
<accession>A0A0L6VZZ9</accession>
<evidence type="ECO:0000313" key="3">
    <source>
        <dbReference type="Proteomes" id="UP000037175"/>
    </source>
</evidence>
<name>A0A0L6VZZ9_9FIRM</name>
<reference evidence="3" key="1">
    <citation type="submission" date="2015-07" db="EMBL/GenBank/DDBJ databases">
        <title>Complete Genome of Thermincola ferriacetica strain Z-0001T.</title>
        <authorList>
            <person name="Lusk B."/>
            <person name="Badalamenti J.P."/>
            <person name="Parameswaran P."/>
            <person name="Bond D.R."/>
            <person name="Torres C.I."/>
        </authorList>
    </citation>
    <scope>NUCLEOTIDE SEQUENCE [LARGE SCALE GENOMIC DNA]</scope>
    <source>
        <strain evidence="3">Z-0001</strain>
    </source>
</reference>
<keyword evidence="3" id="KW-1185">Reference proteome</keyword>
<protein>
    <submittedName>
        <fullName evidence="2">Acriflavin resistance protein</fullName>
    </submittedName>
</protein>
<dbReference type="SUPFAM" id="SSF82866">
    <property type="entry name" value="Multidrug efflux transporter AcrB transmembrane domain"/>
    <property type="match status" value="1"/>
</dbReference>
<keyword evidence="1" id="KW-0812">Transmembrane</keyword>
<dbReference type="Gene3D" id="3.30.70.1440">
    <property type="entry name" value="Multidrug efflux transporter AcrB pore domain"/>
    <property type="match status" value="1"/>
</dbReference>
<feature type="transmembrane region" description="Helical" evidence="1">
    <location>
        <begin position="36"/>
        <end position="53"/>
    </location>
</feature>
<keyword evidence="1" id="KW-0472">Membrane</keyword>
<comment type="caution">
    <text evidence="2">The sequence shown here is derived from an EMBL/GenBank/DDBJ whole genome shotgun (WGS) entry which is preliminary data.</text>
</comment>
<sequence>MTDDISNELARIPVPDGYSIIITGEQTDLQESMRDLLYSLALAILAVYLLLVSHTGYRYGLGFGTFCPFGYGCDRRDFNCYVVNYGHSTCGLYHF</sequence>
<dbReference type="AlphaFoldDB" id="A0A0L6VZZ9"/>